<dbReference type="PATRIC" id="fig|520767.4.peg.852"/>
<dbReference type="InterPro" id="IPR052379">
    <property type="entry name" value="Type_VII_TA_RNase"/>
</dbReference>
<evidence type="ECO:0000256" key="2">
    <source>
        <dbReference type="ARBA" id="ARBA00022722"/>
    </source>
</evidence>
<evidence type="ECO:0000256" key="3">
    <source>
        <dbReference type="ARBA" id="ARBA00022801"/>
    </source>
</evidence>
<evidence type="ECO:0000313" key="5">
    <source>
        <dbReference type="EMBL" id="KYO66951.1"/>
    </source>
</evidence>
<proteinExistence type="inferred from homology"/>
<dbReference type="PANTHER" id="PTHR33397">
    <property type="entry name" value="UPF0331 PROTEIN YUTE"/>
    <property type="match status" value="1"/>
</dbReference>
<accession>A0A162MQL8</accession>
<dbReference type="PANTHER" id="PTHR33397:SF5">
    <property type="entry name" value="RNASE YUTE-RELATED"/>
    <property type="match status" value="1"/>
</dbReference>
<dbReference type="EMBL" id="LOHZ01000023">
    <property type="protein sequence ID" value="KYO66951.1"/>
    <property type="molecule type" value="Genomic_DNA"/>
</dbReference>
<dbReference type="GO" id="GO:0016787">
    <property type="term" value="F:hydrolase activity"/>
    <property type="evidence" value="ECO:0007669"/>
    <property type="project" value="UniProtKB-KW"/>
</dbReference>
<protein>
    <recommendedName>
        <fullName evidence="7">DUF86 domain-containing protein</fullName>
    </recommendedName>
</protein>
<keyword evidence="2" id="KW-0540">Nuclease</keyword>
<keyword evidence="3" id="KW-0378">Hydrolase</keyword>
<evidence type="ECO:0008006" key="7">
    <source>
        <dbReference type="Google" id="ProtNLM"/>
    </source>
</evidence>
<comment type="caution">
    <text evidence="5">The sequence shown here is derived from an EMBL/GenBank/DDBJ whole genome shotgun (WGS) entry which is preliminary data.</text>
</comment>
<dbReference type="SUPFAM" id="SSF81593">
    <property type="entry name" value="Nucleotidyltransferase substrate binding subunit/domain"/>
    <property type="match status" value="1"/>
</dbReference>
<dbReference type="NCBIfam" id="NF047751">
    <property type="entry name" value="HepT_toxin"/>
    <property type="match status" value="1"/>
</dbReference>
<dbReference type="OrthoDB" id="9796612at2"/>
<gene>
    <name evidence="5" type="ORF">ATZ99_07680</name>
</gene>
<organism evidence="5 6">
    <name type="scientific">Thermovenabulum gondwanense</name>
    <dbReference type="NCBI Taxonomy" id="520767"/>
    <lineage>
        <taxon>Bacteria</taxon>
        <taxon>Bacillati</taxon>
        <taxon>Bacillota</taxon>
        <taxon>Clostridia</taxon>
        <taxon>Thermosediminibacterales</taxon>
        <taxon>Thermosediminibacteraceae</taxon>
        <taxon>Thermovenabulum</taxon>
    </lineage>
</organism>
<evidence type="ECO:0000313" key="6">
    <source>
        <dbReference type="Proteomes" id="UP000075737"/>
    </source>
</evidence>
<keyword evidence="1" id="KW-1277">Toxin-antitoxin system</keyword>
<dbReference type="Gene3D" id="1.20.120.580">
    <property type="entry name" value="bsu32300-like"/>
    <property type="match status" value="1"/>
</dbReference>
<sequence>MNKEKIYRQLSLLKKYLKELNSLKNTPFDEFEENSIIRAAAERLLQVAIETVQNIGNHIIASRGYRNPKDYADIFRVLEEEKILPHDFSENLQQMAKFRNRLVHIYWDIDIKKVYDIIQNNLEDFERFAQIIIEEMDKEN</sequence>
<dbReference type="Pfam" id="PF01934">
    <property type="entry name" value="HepT-like"/>
    <property type="match status" value="1"/>
</dbReference>
<name>A0A162MQL8_9FIRM</name>
<dbReference type="GO" id="GO:0004540">
    <property type="term" value="F:RNA nuclease activity"/>
    <property type="evidence" value="ECO:0007669"/>
    <property type="project" value="InterPro"/>
</dbReference>
<dbReference type="AlphaFoldDB" id="A0A162MQL8"/>
<evidence type="ECO:0000256" key="1">
    <source>
        <dbReference type="ARBA" id="ARBA00022649"/>
    </source>
</evidence>
<dbReference type="STRING" id="520767.ATZ99_07680"/>
<dbReference type="InterPro" id="IPR008201">
    <property type="entry name" value="HepT-like"/>
</dbReference>
<comment type="similarity">
    <text evidence="4">Belongs to the HepT RNase toxin family.</text>
</comment>
<dbReference type="Proteomes" id="UP000075737">
    <property type="component" value="Unassembled WGS sequence"/>
</dbReference>
<dbReference type="GO" id="GO:0110001">
    <property type="term" value="C:toxin-antitoxin complex"/>
    <property type="evidence" value="ECO:0007669"/>
    <property type="project" value="InterPro"/>
</dbReference>
<keyword evidence="6" id="KW-1185">Reference proteome</keyword>
<dbReference type="RefSeq" id="WP_068747926.1">
    <property type="nucleotide sequence ID" value="NZ_LOHZ01000023.1"/>
</dbReference>
<dbReference type="InterPro" id="IPR037038">
    <property type="entry name" value="HepT-like_sf"/>
</dbReference>
<reference evidence="5 6" key="1">
    <citation type="submission" date="2015-12" db="EMBL/GenBank/DDBJ databases">
        <title>Draft genome of Thermovenabulum gondwanense isolated from a red thermophilic microbial mat colonisisng an outflow channel of a bore well.</title>
        <authorList>
            <person name="Patel B.K."/>
        </authorList>
    </citation>
    <scope>NUCLEOTIDE SEQUENCE [LARGE SCALE GENOMIC DNA]</scope>
    <source>
        <strain evidence="5 6">R270</strain>
    </source>
</reference>
<evidence type="ECO:0000256" key="4">
    <source>
        <dbReference type="ARBA" id="ARBA00024207"/>
    </source>
</evidence>